<evidence type="ECO:0000313" key="3">
    <source>
        <dbReference type="EMBL" id="CEP24458.1"/>
    </source>
</evidence>
<evidence type="ECO:0000313" key="4">
    <source>
        <dbReference type="Proteomes" id="UP000038830"/>
    </source>
</evidence>
<dbReference type="PANTHER" id="PTHR12184:SF1">
    <property type="entry name" value="UBIQUINOL-CYTOCHROME-C REDUCTASE COMPLEX ASSEMBLY FACTOR 1"/>
    <property type="match status" value="1"/>
</dbReference>
<dbReference type="EMBL" id="CDQK01000006">
    <property type="protein sequence ID" value="CEP24458.1"/>
    <property type="molecule type" value="Genomic_DNA"/>
</dbReference>
<sequence>MFRQALRSQSQACRFSTSVARLRALEALTPKDIAQSSTIKIELPENKAPVNPKQKRPMLSDSKYEAESYQLPKVMQAVGEVAITVFRLDMDRIRAGPIAGSVYYAECKRIGLQFQDEELSDTAKFFYEDLHLPRTFSQWFQITALHTWMLSVRMRAMPFKYGKNYQQKLIDRFFRDMELRLHDEMNVNSSRISDQYLKDYNDQLRGLVCSYDEGFATDDATLASALWRNLFNARTNIDFSHLEAMVKYVREQLYVLSKMSDRDFATGKFKFVPPDQIVNHFTKEQEQEMLERAKKEYEAESLLPSQRSKLSYEN</sequence>
<name>A0A0H5C8B0_CYBJN</name>
<reference evidence="4" key="1">
    <citation type="journal article" date="2015" name="J. Biotechnol.">
        <title>The structure of the Cyberlindnera jadinii genome and its relation to Candida utilis analyzed by the occurrence of single nucleotide polymorphisms.</title>
        <authorList>
            <person name="Rupp O."/>
            <person name="Brinkrolf K."/>
            <person name="Buerth C."/>
            <person name="Kunigo M."/>
            <person name="Schneider J."/>
            <person name="Jaenicke S."/>
            <person name="Goesmann A."/>
            <person name="Puehler A."/>
            <person name="Jaeger K.-E."/>
            <person name="Ernst J.F."/>
        </authorList>
    </citation>
    <scope>NUCLEOTIDE SEQUENCE [LARGE SCALE GENOMIC DNA]</scope>
    <source>
        <strain evidence="4">ATCC 18201 / CBS 1600 / BCRC 20928 / JCM 3617 / NBRC 0987 / NRRL Y-1542</strain>
    </source>
</reference>
<organism evidence="3 4">
    <name type="scientific">Cyberlindnera jadinii (strain ATCC 18201 / CBS 1600 / BCRC 20928 / JCM 3617 / NBRC 0987 / NRRL Y-1542)</name>
    <name type="common">Torula yeast</name>
    <name type="synonym">Candida utilis</name>
    <dbReference type="NCBI Taxonomy" id="983966"/>
    <lineage>
        <taxon>Eukaryota</taxon>
        <taxon>Fungi</taxon>
        <taxon>Dikarya</taxon>
        <taxon>Ascomycota</taxon>
        <taxon>Saccharomycotina</taxon>
        <taxon>Saccharomycetes</taxon>
        <taxon>Phaffomycetales</taxon>
        <taxon>Phaffomycetaceae</taxon>
        <taxon>Cyberlindnera</taxon>
    </lineage>
</organism>
<dbReference type="InterPro" id="IPR021150">
    <property type="entry name" value="Ubiq_cyt_c_chap"/>
</dbReference>
<dbReference type="GO" id="GO:0005739">
    <property type="term" value="C:mitochondrion"/>
    <property type="evidence" value="ECO:0007669"/>
    <property type="project" value="TreeGrafter"/>
</dbReference>
<dbReference type="Pfam" id="PF03981">
    <property type="entry name" value="Ubiq_cyt_C_chap"/>
    <property type="match status" value="1"/>
</dbReference>
<feature type="domain" description="Ubiquinol-cytochrome c chaperone" evidence="2">
    <location>
        <begin position="128"/>
        <end position="271"/>
    </location>
</feature>
<protein>
    <submittedName>
        <fullName evidence="3">CBP3 protein</fullName>
    </submittedName>
</protein>
<accession>A0A0H5C8B0</accession>
<dbReference type="Proteomes" id="UP000038830">
    <property type="component" value="Unassembled WGS sequence"/>
</dbReference>
<evidence type="ECO:0000256" key="1">
    <source>
        <dbReference type="ARBA" id="ARBA00006407"/>
    </source>
</evidence>
<proteinExistence type="inferred from homology"/>
<dbReference type="InterPro" id="IPR007129">
    <property type="entry name" value="Ubiqinol_cyt_c_chaperone_CPB3"/>
</dbReference>
<dbReference type="PANTHER" id="PTHR12184">
    <property type="entry name" value="UBIQUINOL-CYTOCHROME C REDUCTASE COMPLEX ASSEMBLY FACTOR 1 FAMILY MEMBER"/>
    <property type="match status" value="1"/>
</dbReference>
<gene>
    <name evidence="3" type="primary">CBP3</name>
    <name evidence="3" type="ORF">BN1211_5281</name>
</gene>
<dbReference type="AlphaFoldDB" id="A0A0H5C8B0"/>
<dbReference type="GO" id="GO:0034551">
    <property type="term" value="P:mitochondrial respiratory chain complex III assembly"/>
    <property type="evidence" value="ECO:0007669"/>
    <property type="project" value="TreeGrafter"/>
</dbReference>
<evidence type="ECO:0000259" key="2">
    <source>
        <dbReference type="Pfam" id="PF03981"/>
    </source>
</evidence>
<comment type="similarity">
    <text evidence="1">Belongs to the CBP3 family.</text>
</comment>